<evidence type="ECO:0000313" key="4">
    <source>
        <dbReference type="Proteomes" id="UP000821853"/>
    </source>
</evidence>
<evidence type="ECO:0000259" key="2">
    <source>
        <dbReference type="Pfam" id="PF13733"/>
    </source>
</evidence>
<organism evidence="3 4">
    <name type="scientific">Haemaphysalis longicornis</name>
    <name type="common">Bush tick</name>
    <dbReference type="NCBI Taxonomy" id="44386"/>
    <lineage>
        <taxon>Eukaryota</taxon>
        <taxon>Metazoa</taxon>
        <taxon>Ecdysozoa</taxon>
        <taxon>Arthropoda</taxon>
        <taxon>Chelicerata</taxon>
        <taxon>Arachnida</taxon>
        <taxon>Acari</taxon>
        <taxon>Parasitiformes</taxon>
        <taxon>Ixodida</taxon>
        <taxon>Ixodoidea</taxon>
        <taxon>Ixodidae</taxon>
        <taxon>Haemaphysalinae</taxon>
        <taxon>Haemaphysalis</taxon>
    </lineage>
</organism>
<dbReference type="VEuPathDB" id="VectorBase:HLOH_064230"/>
<dbReference type="GO" id="GO:0006688">
    <property type="term" value="P:glycosphingolipid biosynthetic process"/>
    <property type="evidence" value="ECO:0007669"/>
    <property type="project" value="TreeGrafter"/>
</dbReference>
<name>A0A9J6GRP6_HAELO</name>
<keyword evidence="4" id="KW-1185">Reference proteome</keyword>
<accession>A0A9J6GRP6</accession>
<reference evidence="3 4" key="1">
    <citation type="journal article" date="2020" name="Cell">
        <title>Large-Scale Comparative Analyses of Tick Genomes Elucidate Their Genetic Diversity and Vector Capacities.</title>
        <authorList>
            <consortium name="Tick Genome and Microbiome Consortium (TIGMIC)"/>
            <person name="Jia N."/>
            <person name="Wang J."/>
            <person name="Shi W."/>
            <person name="Du L."/>
            <person name="Sun Y."/>
            <person name="Zhan W."/>
            <person name="Jiang J.F."/>
            <person name="Wang Q."/>
            <person name="Zhang B."/>
            <person name="Ji P."/>
            <person name="Bell-Sakyi L."/>
            <person name="Cui X.M."/>
            <person name="Yuan T.T."/>
            <person name="Jiang B.G."/>
            <person name="Yang W.F."/>
            <person name="Lam T.T."/>
            <person name="Chang Q.C."/>
            <person name="Ding S.J."/>
            <person name="Wang X.J."/>
            <person name="Zhu J.G."/>
            <person name="Ruan X.D."/>
            <person name="Zhao L."/>
            <person name="Wei J.T."/>
            <person name="Ye R.Z."/>
            <person name="Que T.C."/>
            <person name="Du C.H."/>
            <person name="Zhou Y.H."/>
            <person name="Cheng J.X."/>
            <person name="Dai P.F."/>
            <person name="Guo W.B."/>
            <person name="Han X.H."/>
            <person name="Huang E.J."/>
            <person name="Li L.F."/>
            <person name="Wei W."/>
            <person name="Gao Y.C."/>
            <person name="Liu J.Z."/>
            <person name="Shao H.Z."/>
            <person name="Wang X."/>
            <person name="Wang C.C."/>
            <person name="Yang T.C."/>
            <person name="Huo Q.B."/>
            <person name="Li W."/>
            <person name="Chen H.Y."/>
            <person name="Chen S.E."/>
            <person name="Zhou L.G."/>
            <person name="Ni X.B."/>
            <person name="Tian J.H."/>
            <person name="Sheng Y."/>
            <person name="Liu T."/>
            <person name="Pan Y.S."/>
            <person name="Xia L.Y."/>
            <person name="Li J."/>
            <person name="Zhao F."/>
            <person name="Cao W.C."/>
        </authorList>
    </citation>
    <scope>NUCLEOTIDE SEQUENCE [LARGE SCALE GENOMIC DNA]</scope>
    <source>
        <strain evidence="3">HaeL-2018</strain>
    </source>
</reference>
<evidence type="ECO:0000313" key="3">
    <source>
        <dbReference type="EMBL" id="KAH9381230.1"/>
    </source>
</evidence>
<feature type="compositionally biased region" description="Polar residues" evidence="1">
    <location>
        <begin position="60"/>
        <end position="84"/>
    </location>
</feature>
<dbReference type="GO" id="GO:0005794">
    <property type="term" value="C:Golgi apparatus"/>
    <property type="evidence" value="ECO:0007669"/>
    <property type="project" value="TreeGrafter"/>
</dbReference>
<dbReference type="PANTHER" id="PTHR19300">
    <property type="entry name" value="BETA-1,4-GALACTOSYLTRANSFERASE"/>
    <property type="match status" value="1"/>
</dbReference>
<dbReference type="EMBL" id="JABSTR010000011">
    <property type="protein sequence ID" value="KAH9381230.1"/>
    <property type="molecule type" value="Genomic_DNA"/>
</dbReference>
<protein>
    <recommendedName>
        <fullName evidence="2">Galactosyltransferase N-terminal domain-containing protein</fullName>
    </recommendedName>
</protein>
<dbReference type="InterPro" id="IPR029044">
    <property type="entry name" value="Nucleotide-diphossugar_trans"/>
</dbReference>
<feature type="region of interest" description="Disordered" evidence="1">
    <location>
        <begin position="49"/>
        <end position="84"/>
    </location>
</feature>
<dbReference type="Pfam" id="PF13733">
    <property type="entry name" value="Glyco_transf_7N"/>
    <property type="match status" value="1"/>
</dbReference>
<dbReference type="OrthoDB" id="10038994at2759"/>
<dbReference type="Proteomes" id="UP000821853">
    <property type="component" value="Chromosome 9"/>
</dbReference>
<dbReference type="GO" id="GO:0005975">
    <property type="term" value="P:carbohydrate metabolic process"/>
    <property type="evidence" value="ECO:0007669"/>
    <property type="project" value="InterPro"/>
</dbReference>
<dbReference type="SUPFAM" id="SSF53448">
    <property type="entry name" value="Nucleotide-diphospho-sugar transferases"/>
    <property type="match status" value="1"/>
</dbReference>
<dbReference type="GO" id="GO:0008378">
    <property type="term" value="F:galactosyltransferase activity"/>
    <property type="evidence" value="ECO:0007669"/>
    <property type="project" value="TreeGrafter"/>
</dbReference>
<proteinExistence type="predicted"/>
<feature type="compositionally biased region" description="Basic residues" evidence="1">
    <location>
        <begin position="49"/>
        <end position="58"/>
    </location>
</feature>
<feature type="domain" description="Galactosyltransferase N-terminal" evidence="2">
    <location>
        <begin position="83"/>
        <end position="137"/>
    </location>
</feature>
<dbReference type="InterPro" id="IPR003859">
    <property type="entry name" value="Galactosyl_T"/>
</dbReference>
<dbReference type="AlphaFoldDB" id="A0A9J6GRP6"/>
<dbReference type="GO" id="GO:0016020">
    <property type="term" value="C:membrane"/>
    <property type="evidence" value="ECO:0007669"/>
    <property type="project" value="GOC"/>
</dbReference>
<sequence>MLSLIRSSFSIPHQHSLTLERKLVAAPLPHSATPSVAVGRVEVNLDLRPRRRRAHRSSAKAQQFSDETSGQSGVPLTASASQPTGGLWSPVGCAARHRVALVVPYRDRRLHLLLLLRHLHPILRKQLLSYRIYVVEQV</sequence>
<comment type="caution">
    <text evidence="3">The sequence shown here is derived from an EMBL/GenBank/DDBJ whole genome shotgun (WGS) entry which is preliminary data.</text>
</comment>
<dbReference type="PANTHER" id="PTHR19300:SF57">
    <property type="entry name" value="BETA-1,4-N-ACETYLGALACTOSAMINYLTRANSFERASE"/>
    <property type="match status" value="1"/>
</dbReference>
<evidence type="ECO:0000256" key="1">
    <source>
        <dbReference type="SAM" id="MobiDB-lite"/>
    </source>
</evidence>
<gene>
    <name evidence="3" type="ORF">HPB48_014459</name>
</gene>
<dbReference type="Gene3D" id="3.90.550.10">
    <property type="entry name" value="Spore Coat Polysaccharide Biosynthesis Protein SpsA, Chain A"/>
    <property type="match status" value="1"/>
</dbReference>
<dbReference type="GO" id="GO:0033842">
    <property type="term" value="F:N-acetyl-beta-glucosaminyl-derivative 4-beta-N-acetylgalactosaminyltransferase activity"/>
    <property type="evidence" value="ECO:0007669"/>
    <property type="project" value="TreeGrafter"/>
</dbReference>
<dbReference type="InterPro" id="IPR027995">
    <property type="entry name" value="Galactosyl_T_N"/>
</dbReference>